<evidence type="ECO:0000313" key="2">
    <source>
        <dbReference type="EMBL" id="AKJ96013.1"/>
    </source>
</evidence>
<feature type="transmembrane region" description="Helical" evidence="1">
    <location>
        <begin position="43"/>
        <end position="63"/>
    </location>
</feature>
<dbReference type="RefSeq" id="WP_018145297.1">
    <property type="nucleotide sequence ID" value="NZ_CP011367.1"/>
</dbReference>
<organism evidence="2 3">
    <name type="scientific">Thioalkalivibrio versutus</name>
    <dbReference type="NCBI Taxonomy" id="106634"/>
    <lineage>
        <taxon>Bacteria</taxon>
        <taxon>Pseudomonadati</taxon>
        <taxon>Pseudomonadota</taxon>
        <taxon>Gammaproteobacteria</taxon>
        <taxon>Chromatiales</taxon>
        <taxon>Ectothiorhodospiraceae</taxon>
        <taxon>Thioalkalivibrio</taxon>
    </lineage>
</organism>
<dbReference type="EMBL" id="CP011367">
    <property type="protein sequence ID" value="AKJ96013.1"/>
    <property type="molecule type" value="Genomic_DNA"/>
</dbReference>
<evidence type="ECO:0000256" key="1">
    <source>
        <dbReference type="SAM" id="Phobius"/>
    </source>
</evidence>
<dbReference type="OrthoDB" id="5787089at2"/>
<feature type="transmembrane region" description="Helical" evidence="1">
    <location>
        <begin position="9"/>
        <end position="31"/>
    </location>
</feature>
<reference evidence="2 3" key="1">
    <citation type="submission" date="2015-04" db="EMBL/GenBank/DDBJ databases">
        <title>Complete Sequence for the Genome of the Thioalkalivibrio versutus D301.</title>
        <authorList>
            <person name="Mu T."/>
            <person name="Zhou J."/>
            <person name="Xu X."/>
        </authorList>
    </citation>
    <scope>NUCLEOTIDE SEQUENCE [LARGE SCALE GENOMIC DNA]</scope>
    <source>
        <strain evidence="2 3">D301</strain>
    </source>
</reference>
<keyword evidence="3" id="KW-1185">Reference proteome</keyword>
<accession>A0A0G3G437</accession>
<evidence type="ECO:0000313" key="3">
    <source>
        <dbReference type="Proteomes" id="UP000064201"/>
    </source>
</evidence>
<dbReference type="Proteomes" id="UP000064201">
    <property type="component" value="Chromosome"/>
</dbReference>
<protein>
    <submittedName>
        <fullName evidence="2">Uncharacterized protein</fullName>
    </submittedName>
</protein>
<name>A0A0G3G437_9GAMM</name>
<dbReference type="AlphaFoldDB" id="A0A0G3G437"/>
<keyword evidence="1" id="KW-1133">Transmembrane helix</keyword>
<keyword evidence="1" id="KW-0812">Transmembrane</keyword>
<dbReference type="KEGG" id="tvr:TVD_11880"/>
<sequence>MRQKRTDGGLVLVGLVLLGIGLYAIFGGQLAFTPIAPREGSGFGGPVATVIGVAFVIGGLYFLRESRR</sequence>
<keyword evidence="1" id="KW-0472">Membrane</keyword>
<gene>
    <name evidence="2" type="ORF">TVD_11880</name>
</gene>
<proteinExistence type="predicted"/>
<dbReference type="PATRIC" id="fig|106634.4.peg.2426"/>